<protein>
    <submittedName>
        <fullName evidence="2">Oxidative damage protection protein</fullName>
    </submittedName>
</protein>
<dbReference type="InterPro" id="IPR036766">
    <property type="entry name" value="Fe_traffick_prot_YggX_sf"/>
</dbReference>
<dbReference type="PANTHER" id="PTHR36965">
    <property type="entry name" value="FE(2+)-TRAFFICKING PROTEIN-RELATED"/>
    <property type="match status" value="1"/>
</dbReference>
<gene>
    <name evidence="2" type="ORF">D9V80_02230</name>
</gene>
<dbReference type="Gene3D" id="1.10.3880.10">
    <property type="entry name" value="Fe(II) trafficking protein YggX"/>
    <property type="match status" value="1"/>
</dbReference>
<dbReference type="EMBL" id="CP034852">
    <property type="protein sequence ID" value="QCI26952.1"/>
    <property type="molecule type" value="Genomic_DNA"/>
</dbReference>
<reference evidence="2 3" key="1">
    <citation type="submission" date="2018-12" db="EMBL/GenBank/DDBJ databases">
        <authorList>
            <person name="Chong R.A."/>
        </authorList>
    </citation>
    <scope>NUCLEOTIDE SEQUENCE [LARGE SCALE GENOMIC DNA]</scope>
    <source>
        <strain evidence="2 3">Tca</strain>
    </source>
</reference>
<dbReference type="PANTHER" id="PTHR36965:SF1">
    <property type="entry name" value="FE(2+)-TRAFFICKING PROTEIN-RELATED"/>
    <property type="match status" value="1"/>
</dbReference>
<dbReference type="GO" id="GO:0005829">
    <property type="term" value="C:cytosol"/>
    <property type="evidence" value="ECO:0007669"/>
    <property type="project" value="TreeGrafter"/>
</dbReference>
<dbReference type="AlphaFoldDB" id="A0A4D6YD29"/>
<accession>A0A4D6YD29</accession>
<dbReference type="NCBIfam" id="NF003817">
    <property type="entry name" value="PRK05408.1"/>
    <property type="match status" value="1"/>
</dbReference>
<dbReference type="OrthoDB" id="9804318at2"/>
<reference evidence="2 3" key="2">
    <citation type="submission" date="2019-05" db="EMBL/GenBank/DDBJ databases">
        <title>Genome evolution of the obligate endosymbiont Buchnera aphidicola.</title>
        <authorList>
            <person name="Moran N.A."/>
        </authorList>
    </citation>
    <scope>NUCLEOTIDE SEQUENCE [LARGE SCALE GENOMIC DNA]</scope>
    <source>
        <strain evidence="2 3">Tca</strain>
    </source>
</reference>
<sequence>MNNRIIFCSFFKKNEKGLNHNPYQGKIGKRIYNEISEKAWNQWIKKQTILINEKKLNMFNKQDRKIIEKEMQYFLFKQ</sequence>
<name>A0A4D6YD29_9GAMM</name>
<dbReference type="Pfam" id="PF04362">
    <property type="entry name" value="Iron_traffic"/>
    <property type="match status" value="1"/>
</dbReference>
<keyword evidence="1" id="KW-0408">Iron</keyword>
<keyword evidence="3" id="KW-1185">Reference proteome</keyword>
<dbReference type="GO" id="GO:0034599">
    <property type="term" value="P:cellular response to oxidative stress"/>
    <property type="evidence" value="ECO:0007669"/>
    <property type="project" value="TreeGrafter"/>
</dbReference>
<organism evidence="2 3">
    <name type="scientific">Buchnera aphidicola</name>
    <name type="common">Thelaxes californica</name>
    <dbReference type="NCBI Taxonomy" id="1315998"/>
    <lineage>
        <taxon>Bacteria</taxon>
        <taxon>Pseudomonadati</taxon>
        <taxon>Pseudomonadota</taxon>
        <taxon>Gammaproteobacteria</taxon>
        <taxon>Enterobacterales</taxon>
        <taxon>Erwiniaceae</taxon>
        <taxon>Buchnera</taxon>
    </lineage>
</organism>
<dbReference type="PIRSF" id="PIRSF029827">
    <property type="entry name" value="Fe_traffic_YggX"/>
    <property type="match status" value="1"/>
</dbReference>
<dbReference type="GO" id="GO:0005506">
    <property type="term" value="F:iron ion binding"/>
    <property type="evidence" value="ECO:0007669"/>
    <property type="project" value="InterPro"/>
</dbReference>
<dbReference type="Proteomes" id="UP000298782">
    <property type="component" value="Chromosome"/>
</dbReference>
<dbReference type="RefSeq" id="WP_158353814.1">
    <property type="nucleotide sequence ID" value="NZ_CP034852.1"/>
</dbReference>
<evidence type="ECO:0000256" key="1">
    <source>
        <dbReference type="ARBA" id="ARBA00023004"/>
    </source>
</evidence>
<evidence type="ECO:0000313" key="2">
    <source>
        <dbReference type="EMBL" id="QCI26952.1"/>
    </source>
</evidence>
<proteinExistence type="predicted"/>
<dbReference type="InterPro" id="IPR007457">
    <property type="entry name" value="Fe_traffick_prot_YggX"/>
</dbReference>
<dbReference type="SUPFAM" id="SSF111148">
    <property type="entry name" value="YggX-like"/>
    <property type="match status" value="1"/>
</dbReference>
<evidence type="ECO:0000313" key="3">
    <source>
        <dbReference type="Proteomes" id="UP000298782"/>
    </source>
</evidence>